<organism evidence="2 3">
    <name type="scientific">Rhodovulum bhavnagarense</name>
    <dbReference type="NCBI Taxonomy" id="992286"/>
    <lineage>
        <taxon>Bacteria</taxon>
        <taxon>Pseudomonadati</taxon>
        <taxon>Pseudomonadota</taxon>
        <taxon>Alphaproteobacteria</taxon>
        <taxon>Rhodobacterales</taxon>
        <taxon>Paracoccaceae</taxon>
        <taxon>Rhodovulum</taxon>
    </lineage>
</organism>
<evidence type="ECO:0000313" key="2">
    <source>
        <dbReference type="EMBL" id="TCP58358.1"/>
    </source>
</evidence>
<gene>
    <name evidence="2" type="ORF">EV663_1355</name>
</gene>
<comment type="caution">
    <text evidence="2">The sequence shown here is derived from an EMBL/GenBank/DDBJ whole genome shotgun (WGS) entry which is preliminary data.</text>
</comment>
<dbReference type="AlphaFoldDB" id="A0A4R2R8L7"/>
<evidence type="ECO:0000256" key="1">
    <source>
        <dbReference type="SAM" id="MobiDB-lite"/>
    </source>
</evidence>
<reference evidence="2 3" key="1">
    <citation type="submission" date="2019-03" db="EMBL/GenBank/DDBJ databases">
        <title>Genomic Encyclopedia of Type Strains, Phase IV (KMG-IV): sequencing the most valuable type-strain genomes for metagenomic binning, comparative biology and taxonomic classification.</title>
        <authorList>
            <person name="Goeker M."/>
        </authorList>
    </citation>
    <scope>NUCLEOTIDE SEQUENCE [LARGE SCALE GENOMIC DNA]</scope>
    <source>
        <strain evidence="2 3">DSM 24766</strain>
    </source>
</reference>
<proteinExistence type="predicted"/>
<dbReference type="EMBL" id="SLXU01000035">
    <property type="protein sequence ID" value="TCP58358.1"/>
    <property type="molecule type" value="Genomic_DNA"/>
</dbReference>
<name>A0A4R2R8L7_9RHOB</name>
<evidence type="ECO:0000313" key="3">
    <source>
        <dbReference type="Proteomes" id="UP000295050"/>
    </source>
</evidence>
<sequence>APRPARLSNPKPNTINPKDSRYERGTTGGQVICYDLLGCELLKNRRLPWERYAALRIEVA</sequence>
<protein>
    <submittedName>
        <fullName evidence="2">Uncharacterized protein</fullName>
    </submittedName>
</protein>
<accession>A0A4R2R8L7</accession>
<keyword evidence="3" id="KW-1185">Reference proteome</keyword>
<dbReference type="Proteomes" id="UP000295050">
    <property type="component" value="Unassembled WGS sequence"/>
</dbReference>
<feature type="non-terminal residue" evidence="2">
    <location>
        <position position="1"/>
    </location>
</feature>
<feature type="region of interest" description="Disordered" evidence="1">
    <location>
        <begin position="1"/>
        <end position="23"/>
    </location>
</feature>